<gene>
    <name evidence="1" type="ORF">DERF_016043</name>
</gene>
<reference evidence="1" key="1">
    <citation type="submission" date="2013-05" db="EMBL/GenBank/DDBJ databases">
        <authorList>
            <person name="Yim A.K.Y."/>
            <person name="Chan T.F."/>
            <person name="Ji K.M."/>
            <person name="Liu X.Y."/>
            <person name="Zhou J.W."/>
            <person name="Li R.Q."/>
            <person name="Yang K.Y."/>
            <person name="Li J."/>
            <person name="Li M."/>
            <person name="Law P.T.W."/>
            <person name="Wu Y.L."/>
            <person name="Cai Z.L."/>
            <person name="Qin H."/>
            <person name="Bao Y."/>
            <person name="Leung R.K.K."/>
            <person name="Ng P.K.S."/>
            <person name="Zou J."/>
            <person name="Zhong X.J."/>
            <person name="Ran P.X."/>
            <person name="Zhong N.S."/>
            <person name="Liu Z.G."/>
            <person name="Tsui S.K.W."/>
        </authorList>
    </citation>
    <scope>NUCLEOTIDE SEQUENCE</scope>
    <source>
        <strain evidence="1">Derf</strain>
        <tissue evidence="1">Whole organism</tissue>
    </source>
</reference>
<proteinExistence type="predicted"/>
<accession>A0A922HL35</accession>
<keyword evidence="2" id="KW-1185">Reference proteome</keyword>
<evidence type="ECO:0000313" key="1">
    <source>
        <dbReference type="EMBL" id="KAH9491315.1"/>
    </source>
</evidence>
<dbReference type="EMBL" id="ASGP02000009">
    <property type="protein sequence ID" value="KAH9491315.1"/>
    <property type="molecule type" value="Genomic_DNA"/>
</dbReference>
<evidence type="ECO:0000313" key="2">
    <source>
        <dbReference type="Proteomes" id="UP000790347"/>
    </source>
</evidence>
<sequence>MVDDSTMRSYTISVKRVDNLENQREKKCEDVET</sequence>
<protein>
    <submittedName>
        <fullName evidence="1">Uncharacterized protein</fullName>
    </submittedName>
</protein>
<organism evidence="1 2">
    <name type="scientific">Dermatophagoides farinae</name>
    <name type="common">American house dust mite</name>
    <dbReference type="NCBI Taxonomy" id="6954"/>
    <lineage>
        <taxon>Eukaryota</taxon>
        <taxon>Metazoa</taxon>
        <taxon>Ecdysozoa</taxon>
        <taxon>Arthropoda</taxon>
        <taxon>Chelicerata</taxon>
        <taxon>Arachnida</taxon>
        <taxon>Acari</taxon>
        <taxon>Acariformes</taxon>
        <taxon>Sarcoptiformes</taxon>
        <taxon>Astigmata</taxon>
        <taxon>Psoroptidia</taxon>
        <taxon>Analgoidea</taxon>
        <taxon>Pyroglyphidae</taxon>
        <taxon>Dermatophagoidinae</taxon>
        <taxon>Dermatophagoides</taxon>
    </lineage>
</organism>
<dbReference type="Proteomes" id="UP000790347">
    <property type="component" value="Unassembled WGS sequence"/>
</dbReference>
<dbReference type="AlphaFoldDB" id="A0A922HL35"/>
<reference evidence="1" key="2">
    <citation type="journal article" date="2022" name="Res Sq">
        <title>Comparative Genomics Reveals Insights into the Divergent Evolution of Astigmatic Mites and Household Pest Adaptations.</title>
        <authorList>
            <person name="Xiong Q."/>
            <person name="Wan A.T.-Y."/>
            <person name="Liu X.-Y."/>
            <person name="Fung C.S.-H."/>
            <person name="Xiao X."/>
            <person name="Malainual N."/>
            <person name="Hou J."/>
            <person name="Wang L."/>
            <person name="Wang M."/>
            <person name="Yang K."/>
            <person name="Cui Y."/>
            <person name="Leung E."/>
            <person name="Nong W."/>
            <person name="Shin S.-K."/>
            <person name="Au S."/>
            <person name="Jeong K.Y."/>
            <person name="Chew F.T."/>
            <person name="Hui J."/>
            <person name="Leung T.F."/>
            <person name="Tungtrongchitr A."/>
            <person name="Zhong N."/>
            <person name="Liu Z."/>
            <person name="Tsui S."/>
        </authorList>
    </citation>
    <scope>NUCLEOTIDE SEQUENCE</scope>
    <source>
        <strain evidence="1">Derf</strain>
        <tissue evidence="1">Whole organism</tissue>
    </source>
</reference>
<name>A0A922HL35_DERFA</name>
<comment type="caution">
    <text evidence="1">The sequence shown here is derived from an EMBL/GenBank/DDBJ whole genome shotgun (WGS) entry which is preliminary data.</text>
</comment>